<gene>
    <name evidence="7" type="ORF">LSAA_8638</name>
</gene>
<dbReference type="OrthoDB" id="1906282at2759"/>
<keyword evidence="8" id="KW-1185">Reference proteome</keyword>
<evidence type="ECO:0000256" key="4">
    <source>
        <dbReference type="ARBA" id="ARBA00022824"/>
    </source>
</evidence>
<comment type="similarity">
    <text evidence="2">Belongs to the EMC6 family.</text>
</comment>
<dbReference type="InterPro" id="IPR010742">
    <property type="entry name" value="RCAF1"/>
</dbReference>
<evidence type="ECO:0000256" key="5">
    <source>
        <dbReference type="ARBA" id="ARBA00022989"/>
    </source>
</evidence>
<dbReference type="GO" id="GO:0005739">
    <property type="term" value="C:mitochondrion"/>
    <property type="evidence" value="ECO:0007669"/>
    <property type="project" value="GOC"/>
</dbReference>
<evidence type="ECO:0000256" key="2">
    <source>
        <dbReference type="ARBA" id="ARBA00009436"/>
    </source>
</evidence>
<dbReference type="Pfam" id="PF07019">
    <property type="entry name" value="EMC6"/>
    <property type="match status" value="1"/>
</dbReference>
<evidence type="ECO:0000256" key="6">
    <source>
        <dbReference type="ARBA" id="ARBA00023136"/>
    </source>
</evidence>
<organism evidence="7 8">
    <name type="scientific">Lepeophtheirus salmonis</name>
    <name type="common">Salmon louse</name>
    <name type="synonym">Caligus salmonis</name>
    <dbReference type="NCBI Taxonomy" id="72036"/>
    <lineage>
        <taxon>Eukaryota</taxon>
        <taxon>Metazoa</taxon>
        <taxon>Ecdysozoa</taxon>
        <taxon>Arthropoda</taxon>
        <taxon>Crustacea</taxon>
        <taxon>Multicrustacea</taxon>
        <taxon>Hexanauplia</taxon>
        <taxon>Copepoda</taxon>
        <taxon>Siphonostomatoida</taxon>
        <taxon>Caligidae</taxon>
        <taxon>Lepeophtheirus</taxon>
    </lineage>
</organism>
<proteinExistence type="inferred from homology"/>
<accession>A0A7R8CSV3</accession>
<dbReference type="InterPro" id="IPR029008">
    <property type="entry name" value="EMC6-like"/>
</dbReference>
<dbReference type="PANTHER" id="PTHR12906:SF0">
    <property type="entry name" value="GEL COMPLEX SUBUNIT OPTI"/>
    <property type="match status" value="1"/>
</dbReference>
<keyword evidence="3" id="KW-0812">Transmembrane</keyword>
<dbReference type="EMBL" id="HG994583">
    <property type="protein sequence ID" value="CAF2918510.1"/>
    <property type="molecule type" value="Genomic_DNA"/>
</dbReference>
<dbReference type="PANTHER" id="PTHR12906">
    <property type="entry name" value="PROTEIN C20ORF24 RAB5-INTERACTING PROTEIN"/>
    <property type="match status" value="1"/>
</dbReference>
<name>A0A7R8CSV3_LEPSM</name>
<reference evidence="7" key="1">
    <citation type="submission" date="2021-02" db="EMBL/GenBank/DDBJ databases">
        <authorList>
            <person name="Bekaert M."/>
        </authorList>
    </citation>
    <scope>NUCLEOTIDE SEQUENCE</scope>
    <source>
        <strain evidence="7">IoA-00</strain>
    </source>
</reference>
<dbReference type="GO" id="GO:0005789">
    <property type="term" value="C:endoplasmic reticulum membrane"/>
    <property type="evidence" value="ECO:0007669"/>
    <property type="project" value="UniProtKB-SubCell"/>
</dbReference>
<comment type="subcellular location">
    <subcellularLocation>
        <location evidence="1">Endoplasmic reticulum membrane</location>
        <topology evidence="1">Multi-pass membrane protein</topology>
    </subcellularLocation>
</comment>
<keyword evidence="5" id="KW-1133">Transmembrane helix</keyword>
<evidence type="ECO:0000256" key="1">
    <source>
        <dbReference type="ARBA" id="ARBA00004477"/>
    </source>
</evidence>
<keyword evidence="6" id="KW-0472">Membrane</keyword>
<sequence length="156" mass="17770">MKDMWKLLKLYSSSYNLQDYNNSSLIDSIRHQRMKSETHSSPLALGFSDILSRAITAKSSWTGAQEEFLDVIYWGRQFLGLFLGLIWGLIPLYGILGLALFALLNFGIVYFYFAGFQGIDEEEYGGVWELTKEGFATSFAGFLVVWIIIYTGLNFD</sequence>
<dbReference type="AlphaFoldDB" id="A0A7R8CSV3"/>
<dbReference type="GO" id="GO:0097250">
    <property type="term" value="P:mitochondrial respirasome assembly"/>
    <property type="evidence" value="ECO:0007669"/>
    <property type="project" value="InterPro"/>
</dbReference>
<dbReference type="Proteomes" id="UP000675881">
    <property type="component" value="Chromosome 4"/>
</dbReference>
<evidence type="ECO:0000313" key="8">
    <source>
        <dbReference type="Proteomes" id="UP000675881"/>
    </source>
</evidence>
<evidence type="ECO:0000256" key="3">
    <source>
        <dbReference type="ARBA" id="ARBA00022692"/>
    </source>
</evidence>
<protein>
    <submittedName>
        <fullName evidence="7">Uncharacterized protein RAB5IF,Uncharacterized protein RAB5IF homolog</fullName>
    </submittedName>
</protein>
<evidence type="ECO:0000313" key="7">
    <source>
        <dbReference type="EMBL" id="CAF2918510.1"/>
    </source>
</evidence>
<keyword evidence="4" id="KW-0256">Endoplasmic reticulum</keyword>